<accession>A0AAN1PUM9</accession>
<organism evidence="1 2">
    <name type="scientific">Vibrio vulnificus</name>
    <dbReference type="NCBI Taxonomy" id="672"/>
    <lineage>
        <taxon>Bacteria</taxon>
        <taxon>Pseudomonadati</taxon>
        <taxon>Pseudomonadota</taxon>
        <taxon>Gammaproteobacteria</taxon>
        <taxon>Vibrionales</taxon>
        <taxon>Vibrionaceae</taxon>
        <taxon>Vibrio</taxon>
    </lineage>
</organism>
<protein>
    <submittedName>
        <fullName evidence="1">Uncharacterized protein</fullName>
    </submittedName>
</protein>
<dbReference type="EMBL" id="CP019292">
    <property type="protein sequence ID" value="AXX63166.1"/>
    <property type="molecule type" value="Genomic_DNA"/>
</dbReference>
<proteinExistence type="predicted"/>
<dbReference type="AlphaFoldDB" id="A0AAN1PUM9"/>
<gene>
    <name evidence="1" type="ORF">FORC53_4827</name>
</gene>
<reference evidence="1 2" key="1">
    <citation type="submission" date="2017-03" db="EMBL/GenBank/DDBJ databases">
        <title>Complete Genome Sequence of Vibrio vulnificus FORC_053.</title>
        <authorList>
            <consortium name="Food-borne Pathogen Omics Research Center"/>
            <person name="Chung H.Y."/>
            <person name="Na E.J."/>
            <person name="Song J.S."/>
            <person name="Kim H."/>
            <person name="Lee J.-H."/>
            <person name="Ryu S."/>
            <person name="Choi S.H."/>
        </authorList>
    </citation>
    <scope>NUCLEOTIDE SEQUENCE [LARGE SCALE GENOMIC DNA]</scope>
    <source>
        <strain evidence="1 2">FORC_053</strain>
    </source>
</reference>
<name>A0AAN1PUM9_VIBVL</name>
<dbReference type="Proteomes" id="UP000263418">
    <property type="component" value="Chromosome 3"/>
</dbReference>
<evidence type="ECO:0000313" key="2">
    <source>
        <dbReference type="Proteomes" id="UP000263418"/>
    </source>
</evidence>
<evidence type="ECO:0000313" key="1">
    <source>
        <dbReference type="EMBL" id="AXX63166.1"/>
    </source>
</evidence>
<sequence length="103" mass="12149">MHNQFVNMKKVKVDKLYKLLLKVDLLSKSDFEDSIEISMMDLIEQLTAMKVFISELVYKLENGKPFCTDFAISKIEIIEGYIKQLEMFKIKIETDKNPYPCFE</sequence>